<evidence type="ECO:0000256" key="6">
    <source>
        <dbReference type="SAM" id="MobiDB-lite"/>
    </source>
</evidence>
<keyword evidence="9" id="KW-1185">Reference proteome</keyword>
<keyword evidence="5" id="KW-0175">Coiled coil</keyword>
<dbReference type="PANTHER" id="PTHR10379">
    <property type="entry name" value="MTG8 ETO EIGHT TWENTY ONE PROTEIN"/>
    <property type="match status" value="1"/>
</dbReference>
<feature type="compositionally biased region" description="Low complexity" evidence="6">
    <location>
        <begin position="242"/>
        <end position="258"/>
    </location>
</feature>
<gene>
    <name evidence="8" type="ORF">F7725_026411</name>
</gene>
<dbReference type="PROSITE" id="PS50865">
    <property type="entry name" value="ZF_MYND_2"/>
    <property type="match status" value="1"/>
</dbReference>
<evidence type="ECO:0000259" key="7">
    <source>
        <dbReference type="PROSITE" id="PS50865"/>
    </source>
</evidence>
<feature type="compositionally biased region" description="Low complexity" evidence="6">
    <location>
        <begin position="283"/>
        <end position="314"/>
    </location>
</feature>
<dbReference type="PANTHER" id="PTHR10379:SF6">
    <property type="entry name" value="PROTEIN CBFA2T3"/>
    <property type="match status" value="1"/>
</dbReference>
<feature type="domain" description="MYND-type" evidence="7">
    <location>
        <begin position="196"/>
        <end position="232"/>
    </location>
</feature>
<evidence type="ECO:0000256" key="5">
    <source>
        <dbReference type="SAM" id="Coils"/>
    </source>
</evidence>
<dbReference type="GO" id="GO:0008270">
    <property type="term" value="F:zinc ion binding"/>
    <property type="evidence" value="ECO:0007669"/>
    <property type="project" value="UniProtKB-KW"/>
</dbReference>
<dbReference type="GO" id="GO:0003714">
    <property type="term" value="F:transcription corepressor activity"/>
    <property type="evidence" value="ECO:0007669"/>
    <property type="project" value="InterPro"/>
</dbReference>
<dbReference type="InterPro" id="IPR013289">
    <property type="entry name" value="CBFA2T1/2/3"/>
</dbReference>
<dbReference type="InterPro" id="IPR002893">
    <property type="entry name" value="Znf_MYND"/>
</dbReference>
<keyword evidence="3" id="KW-0862">Zinc</keyword>
<reference evidence="8 9" key="1">
    <citation type="submission" date="2020-03" db="EMBL/GenBank/DDBJ databases">
        <title>Dissostichus mawsoni Genome sequencing and assembly.</title>
        <authorList>
            <person name="Park H."/>
        </authorList>
    </citation>
    <scope>NUCLEOTIDE SEQUENCE [LARGE SCALE GENOMIC DNA]</scope>
    <source>
        <strain evidence="8">DM0001</strain>
        <tissue evidence="8">Muscle</tissue>
    </source>
</reference>
<dbReference type="AlphaFoldDB" id="A0A7J5X6X6"/>
<dbReference type="GO" id="GO:0005634">
    <property type="term" value="C:nucleus"/>
    <property type="evidence" value="ECO:0007669"/>
    <property type="project" value="TreeGrafter"/>
</dbReference>
<sequence length="314" mass="34122">MPGWLCQLSGREGTKEGSERDGMHPEHHAKRPCTISPSQRFSPSTGLPAHPPPNGLPNHPPNGLPHPPNPQMGPQHYRLEDMALAHQYRDAYRHNEHRDTRDRHRPTEIHRDFLHRPPSGYLPEEIWRKAEEAVNEVKRQAMSELQKAVSDAERKAHEMISVERSKMERALAEAKRQASEEALTVINQQEDSSESCWNCGRKASETCSGCNTARYCGSFCQHKDWEKHHHVCGQGLQGMPGSTPSSSTVSSSAPPTHSESTPPGALSLAGQSSIVGGAGSGSGSVSASPKESSSSSASRSTTPATPALLDATSR</sequence>
<keyword evidence="2 4" id="KW-0863">Zinc-finger</keyword>
<dbReference type="SUPFAM" id="SSF144232">
    <property type="entry name" value="HIT/MYND zinc finger-like"/>
    <property type="match status" value="1"/>
</dbReference>
<comment type="caution">
    <text evidence="8">The sequence shown here is derived from an EMBL/GenBank/DDBJ whole genome shotgun (WGS) entry which is preliminary data.</text>
</comment>
<protein>
    <recommendedName>
        <fullName evidence="7">MYND-type domain-containing protein</fullName>
    </recommendedName>
</protein>
<dbReference type="Gene3D" id="6.10.140.2220">
    <property type="match status" value="1"/>
</dbReference>
<feature type="compositionally biased region" description="Pro residues" evidence="6">
    <location>
        <begin position="49"/>
        <end position="71"/>
    </location>
</feature>
<dbReference type="Pfam" id="PF01753">
    <property type="entry name" value="zf-MYND"/>
    <property type="match status" value="1"/>
</dbReference>
<evidence type="ECO:0000313" key="9">
    <source>
        <dbReference type="Proteomes" id="UP000518266"/>
    </source>
</evidence>
<dbReference type="EMBL" id="JAAKFY010000027">
    <property type="protein sequence ID" value="KAF3832746.1"/>
    <property type="molecule type" value="Genomic_DNA"/>
</dbReference>
<dbReference type="PROSITE" id="PS01360">
    <property type="entry name" value="ZF_MYND_1"/>
    <property type="match status" value="1"/>
</dbReference>
<evidence type="ECO:0000313" key="8">
    <source>
        <dbReference type="EMBL" id="KAF3832746.1"/>
    </source>
</evidence>
<dbReference type="PRINTS" id="PR01875">
    <property type="entry name" value="ETOFAMILY"/>
</dbReference>
<keyword evidence="1" id="KW-0479">Metal-binding</keyword>
<organism evidence="8 9">
    <name type="scientific">Dissostichus mawsoni</name>
    <name type="common">Antarctic cod</name>
    <dbReference type="NCBI Taxonomy" id="36200"/>
    <lineage>
        <taxon>Eukaryota</taxon>
        <taxon>Metazoa</taxon>
        <taxon>Chordata</taxon>
        <taxon>Craniata</taxon>
        <taxon>Vertebrata</taxon>
        <taxon>Euteleostomi</taxon>
        <taxon>Actinopterygii</taxon>
        <taxon>Neopterygii</taxon>
        <taxon>Teleostei</taxon>
        <taxon>Neoteleostei</taxon>
        <taxon>Acanthomorphata</taxon>
        <taxon>Eupercaria</taxon>
        <taxon>Perciformes</taxon>
        <taxon>Notothenioidei</taxon>
        <taxon>Nototheniidae</taxon>
        <taxon>Dissostichus</taxon>
    </lineage>
</organism>
<dbReference type="OrthoDB" id="8872930at2759"/>
<evidence type="ECO:0000256" key="3">
    <source>
        <dbReference type="ARBA" id="ARBA00022833"/>
    </source>
</evidence>
<feature type="coiled-coil region" evidence="5">
    <location>
        <begin position="135"/>
        <end position="177"/>
    </location>
</feature>
<evidence type="ECO:0000256" key="4">
    <source>
        <dbReference type="PROSITE-ProRule" id="PRU00134"/>
    </source>
</evidence>
<dbReference type="Proteomes" id="UP000518266">
    <property type="component" value="Unassembled WGS sequence"/>
</dbReference>
<name>A0A7J5X6X6_DISMA</name>
<evidence type="ECO:0000256" key="1">
    <source>
        <dbReference type="ARBA" id="ARBA00022723"/>
    </source>
</evidence>
<feature type="region of interest" description="Disordered" evidence="6">
    <location>
        <begin position="1"/>
        <end position="76"/>
    </location>
</feature>
<feature type="region of interest" description="Disordered" evidence="6">
    <location>
        <begin position="239"/>
        <end position="314"/>
    </location>
</feature>
<evidence type="ECO:0000256" key="2">
    <source>
        <dbReference type="ARBA" id="ARBA00022771"/>
    </source>
</evidence>
<feature type="compositionally biased region" description="Polar residues" evidence="6">
    <location>
        <begin position="35"/>
        <end position="45"/>
    </location>
</feature>
<dbReference type="FunFam" id="6.10.140.2220:FF:000001">
    <property type="entry name" value="CBFA2/RUNX1 translocation partner 3"/>
    <property type="match status" value="1"/>
</dbReference>
<proteinExistence type="predicted"/>
<accession>A0A7J5X6X6</accession>
<feature type="compositionally biased region" description="Basic and acidic residues" evidence="6">
    <location>
        <begin position="12"/>
        <end position="26"/>
    </location>
</feature>